<protein>
    <submittedName>
        <fullName evidence="6">ParB/RepB/Spo0J family partition protein</fullName>
    </submittedName>
</protein>
<dbReference type="RefSeq" id="WP_264136834.1">
    <property type="nucleotide sequence ID" value="NZ_JAOYOD010000001.1"/>
</dbReference>
<keyword evidence="3" id="KW-0238">DNA-binding</keyword>
<keyword evidence="7" id="KW-1185">Reference proteome</keyword>
<evidence type="ECO:0000256" key="2">
    <source>
        <dbReference type="ARBA" id="ARBA00022829"/>
    </source>
</evidence>
<dbReference type="SUPFAM" id="SSF109709">
    <property type="entry name" value="KorB DNA-binding domain-like"/>
    <property type="match status" value="1"/>
</dbReference>
<dbReference type="Proteomes" id="UP001300692">
    <property type="component" value="Unassembled WGS sequence"/>
</dbReference>
<keyword evidence="2" id="KW-0159">Chromosome partition</keyword>
<dbReference type="PANTHER" id="PTHR33375">
    <property type="entry name" value="CHROMOSOME-PARTITIONING PROTEIN PARB-RELATED"/>
    <property type="match status" value="1"/>
</dbReference>
<dbReference type="InterPro" id="IPR041468">
    <property type="entry name" value="HTH_ParB/Spo0J"/>
</dbReference>
<evidence type="ECO:0000259" key="5">
    <source>
        <dbReference type="SMART" id="SM00470"/>
    </source>
</evidence>
<gene>
    <name evidence="6" type="ORF">N7U62_05210</name>
</gene>
<evidence type="ECO:0000256" key="3">
    <source>
        <dbReference type="ARBA" id="ARBA00023125"/>
    </source>
</evidence>
<feature type="region of interest" description="Disordered" evidence="4">
    <location>
        <begin position="1"/>
        <end position="44"/>
    </location>
</feature>
<name>A0ABT3CRB8_9BACT</name>
<dbReference type="Pfam" id="PF02195">
    <property type="entry name" value="ParB_N"/>
    <property type="match status" value="1"/>
</dbReference>
<dbReference type="Pfam" id="PF23552">
    <property type="entry name" value="ParB_C"/>
    <property type="match status" value="1"/>
</dbReference>
<organism evidence="6 7">
    <name type="scientific">Reichenbachiella ulvae</name>
    <dbReference type="NCBI Taxonomy" id="2980104"/>
    <lineage>
        <taxon>Bacteria</taxon>
        <taxon>Pseudomonadati</taxon>
        <taxon>Bacteroidota</taxon>
        <taxon>Cytophagia</taxon>
        <taxon>Cytophagales</taxon>
        <taxon>Reichenbachiellaceae</taxon>
        <taxon>Reichenbachiella</taxon>
    </lineage>
</organism>
<dbReference type="Gene3D" id="1.10.10.2830">
    <property type="match status" value="1"/>
</dbReference>
<dbReference type="EMBL" id="JAOYOD010000001">
    <property type="protein sequence ID" value="MCV9386049.1"/>
    <property type="molecule type" value="Genomic_DNA"/>
</dbReference>
<evidence type="ECO:0000256" key="4">
    <source>
        <dbReference type="SAM" id="MobiDB-lite"/>
    </source>
</evidence>
<evidence type="ECO:0000256" key="1">
    <source>
        <dbReference type="ARBA" id="ARBA00006295"/>
    </source>
</evidence>
<feature type="compositionally biased region" description="Basic and acidic residues" evidence="4">
    <location>
        <begin position="27"/>
        <end position="40"/>
    </location>
</feature>
<dbReference type="InterPro" id="IPR036086">
    <property type="entry name" value="ParB/Sulfiredoxin_sf"/>
</dbReference>
<dbReference type="InterPro" id="IPR004437">
    <property type="entry name" value="ParB/RepB/Spo0J"/>
</dbReference>
<dbReference type="SMART" id="SM00470">
    <property type="entry name" value="ParB"/>
    <property type="match status" value="1"/>
</dbReference>
<dbReference type="CDD" id="cd16393">
    <property type="entry name" value="SPO0J_N"/>
    <property type="match status" value="1"/>
</dbReference>
<dbReference type="PANTHER" id="PTHR33375:SF1">
    <property type="entry name" value="CHROMOSOME-PARTITIONING PROTEIN PARB-RELATED"/>
    <property type="match status" value="1"/>
</dbReference>
<comment type="caution">
    <text evidence="6">The sequence shown here is derived from an EMBL/GenBank/DDBJ whole genome shotgun (WGS) entry which is preliminary data.</text>
</comment>
<dbReference type="InterPro" id="IPR003115">
    <property type="entry name" value="ParB_N"/>
</dbReference>
<evidence type="ECO:0000313" key="6">
    <source>
        <dbReference type="EMBL" id="MCV9386049.1"/>
    </source>
</evidence>
<accession>A0ABT3CRB8</accession>
<reference evidence="6 7" key="1">
    <citation type="submission" date="2022-10" db="EMBL/GenBank/DDBJ databases">
        <title>Comparative genomics and taxonomic characterization of three novel marine species of genus Reichenbachiella exhibiting antioxidant and polysaccharide degradation activities.</title>
        <authorList>
            <person name="Muhammad N."/>
            <person name="Lee Y.-J."/>
            <person name="Ko J."/>
            <person name="Kim S.-G."/>
        </authorList>
    </citation>
    <scope>NUCLEOTIDE SEQUENCE [LARGE SCALE GENOMIC DNA]</scope>
    <source>
        <strain evidence="6 7">ABR2-5</strain>
    </source>
</reference>
<evidence type="ECO:0000313" key="7">
    <source>
        <dbReference type="Proteomes" id="UP001300692"/>
    </source>
</evidence>
<feature type="domain" description="ParB-like N-terminal" evidence="5">
    <location>
        <begin position="47"/>
        <end position="137"/>
    </location>
</feature>
<comment type="similarity">
    <text evidence="1">Belongs to the ParB family.</text>
</comment>
<dbReference type="NCBIfam" id="TIGR00180">
    <property type="entry name" value="parB_part"/>
    <property type="match status" value="1"/>
</dbReference>
<proteinExistence type="inferred from homology"/>
<sequence length="304" mass="34108">MSAKKPTKRNALGRGLGALLDDSSSDDGEKRERKPLRDRGASVGSISEVSLDQIEVNPYQPRTDFDKEALEELSESIKVQGIIQPITLRKLNNNSYQLISGERRFQASKLAGLKKVPAYIRTADDQQMLEMALIENIQRQDLNAMEVALSYQRLLSECDLKQEQLGDRVGKKRSTVNNYLRLLKLPPDVQAAVRDGKLSMGHARALISVEDTSFQLDLLKKILAEDLSVRKVEALVKQASFPDEPKEKNVDKEPDKEILKVQDQLSSHFGTKIKISSNDKNKGEIKIPFTSVSELNRILEIIDA</sequence>
<dbReference type="Gene3D" id="3.90.1530.30">
    <property type="match status" value="1"/>
</dbReference>
<dbReference type="Pfam" id="PF17762">
    <property type="entry name" value="HTH_ParB"/>
    <property type="match status" value="1"/>
</dbReference>
<dbReference type="InterPro" id="IPR050336">
    <property type="entry name" value="Chromosome_partition/occlusion"/>
</dbReference>
<dbReference type="SUPFAM" id="SSF110849">
    <property type="entry name" value="ParB/Sulfiredoxin"/>
    <property type="match status" value="1"/>
</dbReference>
<dbReference type="InterPro" id="IPR057240">
    <property type="entry name" value="ParB_dimer_C"/>
</dbReference>